<evidence type="ECO:0000256" key="5">
    <source>
        <dbReference type="SAM" id="Phobius"/>
    </source>
</evidence>
<feature type="transmembrane region" description="Helical" evidence="5">
    <location>
        <begin position="40"/>
        <end position="62"/>
    </location>
</feature>
<dbReference type="GO" id="GO:0016567">
    <property type="term" value="P:protein ubiquitination"/>
    <property type="evidence" value="ECO:0007669"/>
    <property type="project" value="TreeGrafter"/>
</dbReference>
<evidence type="ECO:0000313" key="7">
    <source>
        <dbReference type="Proteomes" id="UP000290809"/>
    </source>
</evidence>
<sequence length="337" mass="37037">MCTASSDKSVKVWSLHRQKFLFSLNQHVNWVRCCRPLCNISHICFILICLFGFTLCGFHMILDHTGPVHKVACHPNGHVLLSASEDSTLKIFDLLEGRPLFTLQGHQGPITAAAFSASGDHFASGGSDEQFLKEANGNTLVEIYLLHVFPINEAPAIEVVFKNVFLWRTNGCARMTTNIPDNSSHPIHTTSNPDGSISRDKSIQINSHLICPKSDPQVTSSEVHEKAEKPSFATSEAAVDFHETTNSGAQNPTTSVKCHFPPDFRTHSGAISSMTLPLTSNMNFLQANSKTASGLESERQNVPPPLSTTLEHIVSQLDILTQTVSLLEQRLTLLENK</sequence>
<dbReference type="Gene3D" id="2.130.10.10">
    <property type="entry name" value="YVTN repeat-like/Quinoprotein amine dehydrogenase"/>
    <property type="match status" value="1"/>
</dbReference>
<keyword evidence="5" id="KW-0472">Membrane</keyword>
<feature type="repeat" description="WD" evidence="3">
    <location>
        <begin position="1"/>
        <end position="23"/>
    </location>
</feature>
<evidence type="ECO:0000256" key="3">
    <source>
        <dbReference type="PROSITE-ProRule" id="PRU00221"/>
    </source>
</evidence>
<keyword evidence="2" id="KW-0677">Repeat</keyword>
<feature type="repeat" description="WD" evidence="3">
    <location>
        <begin position="61"/>
        <end position="102"/>
    </location>
</feature>
<proteinExistence type="predicted"/>
<dbReference type="SUPFAM" id="SSF50978">
    <property type="entry name" value="WD40 repeat-like"/>
    <property type="match status" value="1"/>
</dbReference>
<name>A0A430Q281_SCHBO</name>
<dbReference type="SMART" id="SM00320">
    <property type="entry name" value="WD40"/>
    <property type="match status" value="2"/>
</dbReference>
<dbReference type="STRING" id="6184.A0A430Q281"/>
<keyword evidence="5" id="KW-0812">Transmembrane</keyword>
<evidence type="ECO:0000256" key="2">
    <source>
        <dbReference type="ARBA" id="ARBA00022737"/>
    </source>
</evidence>
<comment type="caution">
    <text evidence="6">The sequence shown here is derived from an EMBL/GenBank/DDBJ whole genome shotgun (WGS) entry which is preliminary data.</text>
</comment>
<dbReference type="Proteomes" id="UP000290809">
    <property type="component" value="Unassembled WGS sequence"/>
</dbReference>
<accession>A0A430Q281</accession>
<dbReference type="GO" id="GO:0060271">
    <property type="term" value="P:cilium assembly"/>
    <property type="evidence" value="ECO:0007669"/>
    <property type="project" value="TreeGrafter"/>
</dbReference>
<dbReference type="AlphaFoldDB" id="A0A430Q281"/>
<dbReference type="PANTHER" id="PTHR44019">
    <property type="entry name" value="WD REPEAT-CONTAINING PROTEIN 55"/>
    <property type="match status" value="1"/>
</dbReference>
<feature type="region of interest" description="Disordered" evidence="4">
    <location>
        <begin position="177"/>
        <end position="199"/>
    </location>
</feature>
<evidence type="ECO:0000256" key="4">
    <source>
        <dbReference type="SAM" id="MobiDB-lite"/>
    </source>
</evidence>
<dbReference type="PANTHER" id="PTHR44019:SF11">
    <property type="entry name" value="F-BOX_WD REPEAT-CONTAINING PROTEIN 8"/>
    <property type="match status" value="1"/>
</dbReference>
<dbReference type="Pfam" id="PF00400">
    <property type="entry name" value="WD40"/>
    <property type="match status" value="2"/>
</dbReference>
<keyword evidence="5" id="KW-1133">Transmembrane helix</keyword>
<keyword evidence="1 3" id="KW-0853">WD repeat</keyword>
<dbReference type="InterPro" id="IPR001680">
    <property type="entry name" value="WD40_rpt"/>
</dbReference>
<feature type="region of interest" description="Disordered" evidence="4">
    <location>
        <begin position="211"/>
        <end position="233"/>
    </location>
</feature>
<evidence type="ECO:0000313" key="6">
    <source>
        <dbReference type="EMBL" id="RTG81787.1"/>
    </source>
</evidence>
<dbReference type="EMBL" id="QMKO01003160">
    <property type="protein sequence ID" value="RTG81787.1"/>
    <property type="molecule type" value="Genomic_DNA"/>
</dbReference>
<dbReference type="PROSITE" id="PS50294">
    <property type="entry name" value="WD_REPEATS_REGION"/>
    <property type="match status" value="1"/>
</dbReference>
<organism evidence="6 7">
    <name type="scientific">Schistosoma bovis</name>
    <name type="common">Blood fluke</name>
    <dbReference type="NCBI Taxonomy" id="6184"/>
    <lineage>
        <taxon>Eukaryota</taxon>
        <taxon>Metazoa</taxon>
        <taxon>Spiralia</taxon>
        <taxon>Lophotrochozoa</taxon>
        <taxon>Platyhelminthes</taxon>
        <taxon>Trematoda</taxon>
        <taxon>Digenea</taxon>
        <taxon>Strigeidida</taxon>
        <taxon>Schistosomatoidea</taxon>
        <taxon>Schistosomatidae</taxon>
        <taxon>Schistosoma</taxon>
    </lineage>
</organism>
<dbReference type="InterPro" id="IPR015943">
    <property type="entry name" value="WD40/YVTN_repeat-like_dom_sf"/>
</dbReference>
<dbReference type="GO" id="GO:0031467">
    <property type="term" value="C:Cul7-RING ubiquitin ligase complex"/>
    <property type="evidence" value="ECO:0007669"/>
    <property type="project" value="TreeGrafter"/>
</dbReference>
<dbReference type="InterPro" id="IPR036322">
    <property type="entry name" value="WD40_repeat_dom_sf"/>
</dbReference>
<evidence type="ECO:0000256" key="1">
    <source>
        <dbReference type="ARBA" id="ARBA00022574"/>
    </source>
</evidence>
<protein>
    <submittedName>
        <fullName evidence="6">Centriolar protein POC1</fullName>
    </submittedName>
</protein>
<dbReference type="GO" id="GO:0036064">
    <property type="term" value="C:ciliary basal body"/>
    <property type="evidence" value="ECO:0007669"/>
    <property type="project" value="TreeGrafter"/>
</dbReference>
<feature type="compositionally biased region" description="Polar residues" evidence="4">
    <location>
        <begin position="177"/>
        <end position="195"/>
    </location>
</feature>
<dbReference type="PROSITE" id="PS50082">
    <property type="entry name" value="WD_REPEATS_2"/>
    <property type="match status" value="3"/>
</dbReference>
<feature type="repeat" description="WD" evidence="3">
    <location>
        <begin position="103"/>
        <end position="128"/>
    </location>
</feature>
<dbReference type="GO" id="GO:0005814">
    <property type="term" value="C:centriole"/>
    <property type="evidence" value="ECO:0007669"/>
    <property type="project" value="TreeGrafter"/>
</dbReference>
<gene>
    <name evidence="6" type="ORF">DC041_0009750</name>
</gene>
<reference evidence="6 7" key="1">
    <citation type="journal article" date="2019" name="PLoS Pathog.">
        <title>Genome sequence of the bovine parasite Schistosoma bovis Tanzania.</title>
        <authorList>
            <person name="Oey H."/>
            <person name="Zakrzewski M."/>
            <person name="Gobert G."/>
            <person name="Gravermann K."/>
            <person name="Stoye J."/>
            <person name="Jones M."/>
            <person name="Mcmanus D."/>
            <person name="Krause L."/>
        </authorList>
    </citation>
    <scope>NUCLEOTIDE SEQUENCE [LARGE SCALE GENOMIC DNA]</scope>
    <source>
        <strain evidence="6 7">TAN1997</strain>
    </source>
</reference>
<keyword evidence="7" id="KW-1185">Reference proteome</keyword>
<dbReference type="InterPro" id="IPR050505">
    <property type="entry name" value="WDR55/POC1"/>
</dbReference>